<sequence length="86" mass="8999">MERFAAFVMRHRIGLALAWVVVTVVGVLMAPHVADRLKSGTTVDTASYHANATLQKEYGGVSANPSVLVVDLPHGTTADSPAVKAG</sequence>
<evidence type="ECO:0000313" key="1">
    <source>
        <dbReference type="EMBL" id="MER7181276.1"/>
    </source>
</evidence>
<keyword evidence="2" id="KW-1185">Reference proteome</keyword>
<accession>A0ABV1WWZ9</accession>
<evidence type="ECO:0000313" key="2">
    <source>
        <dbReference type="Proteomes" id="UP001474181"/>
    </source>
</evidence>
<comment type="caution">
    <text evidence="1">The sequence shown here is derived from an EMBL/GenBank/DDBJ whole genome shotgun (WGS) entry which is preliminary data.</text>
</comment>
<dbReference type="EMBL" id="JBEPEK010000110">
    <property type="protein sequence ID" value="MER7181276.1"/>
    <property type="molecule type" value="Genomic_DNA"/>
</dbReference>
<organism evidence="1 2">
    <name type="scientific">Streptomyces hyaluromycini</name>
    <dbReference type="NCBI Taxonomy" id="1377993"/>
    <lineage>
        <taxon>Bacteria</taxon>
        <taxon>Bacillati</taxon>
        <taxon>Actinomycetota</taxon>
        <taxon>Actinomycetes</taxon>
        <taxon>Kitasatosporales</taxon>
        <taxon>Streptomycetaceae</taxon>
        <taxon>Streptomyces</taxon>
    </lineage>
</organism>
<name>A0ABV1WWZ9_9ACTN</name>
<reference evidence="1 2" key="1">
    <citation type="submission" date="2024-06" db="EMBL/GenBank/DDBJ databases">
        <title>The Natural Products Discovery Center: Release of the First 8490 Sequenced Strains for Exploring Actinobacteria Biosynthetic Diversity.</title>
        <authorList>
            <person name="Kalkreuter E."/>
            <person name="Kautsar S.A."/>
            <person name="Yang D."/>
            <person name="Bader C.D."/>
            <person name="Teijaro C.N."/>
            <person name="Fluegel L."/>
            <person name="Davis C.M."/>
            <person name="Simpson J.R."/>
            <person name="Lauterbach L."/>
            <person name="Steele A.D."/>
            <person name="Gui C."/>
            <person name="Meng S."/>
            <person name="Li G."/>
            <person name="Viehrig K."/>
            <person name="Ye F."/>
            <person name="Su P."/>
            <person name="Kiefer A.F."/>
            <person name="Nichols A."/>
            <person name="Cepeda A.J."/>
            <person name="Yan W."/>
            <person name="Fan B."/>
            <person name="Jiang Y."/>
            <person name="Adhikari A."/>
            <person name="Zheng C.-J."/>
            <person name="Schuster L."/>
            <person name="Cowan T.M."/>
            <person name="Smanski M.J."/>
            <person name="Chevrette M.G."/>
            <person name="De Carvalho L.P.S."/>
            <person name="Shen B."/>
        </authorList>
    </citation>
    <scope>NUCLEOTIDE SEQUENCE [LARGE SCALE GENOMIC DNA]</scope>
    <source>
        <strain evidence="1 2">NPDC000234</strain>
    </source>
</reference>
<dbReference type="Proteomes" id="UP001474181">
    <property type="component" value="Unassembled WGS sequence"/>
</dbReference>
<gene>
    <name evidence="1" type="ORF">ABT404_17645</name>
</gene>
<feature type="non-terminal residue" evidence="1">
    <location>
        <position position="86"/>
    </location>
</feature>
<evidence type="ECO:0008006" key="3">
    <source>
        <dbReference type="Google" id="ProtNLM"/>
    </source>
</evidence>
<proteinExistence type="predicted"/>
<protein>
    <recommendedName>
        <fullName evidence="3">MMPL family transporter</fullName>
    </recommendedName>
</protein>